<dbReference type="SUPFAM" id="SSF53098">
    <property type="entry name" value="Ribonuclease H-like"/>
    <property type="match status" value="1"/>
</dbReference>
<evidence type="ECO:0000313" key="2">
    <source>
        <dbReference type="EMBL" id="KAE9529170.1"/>
    </source>
</evidence>
<dbReference type="GO" id="GO:0046983">
    <property type="term" value="F:protein dimerization activity"/>
    <property type="evidence" value="ECO:0007669"/>
    <property type="project" value="InterPro"/>
</dbReference>
<evidence type="ECO:0000259" key="1">
    <source>
        <dbReference type="Pfam" id="PF05699"/>
    </source>
</evidence>
<accession>A0A6G0TAD5</accession>
<dbReference type="PANTHER" id="PTHR45749">
    <property type="match status" value="1"/>
</dbReference>
<dbReference type="Pfam" id="PF05699">
    <property type="entry name" value="Dimer_Tnp_hAT"/>
    <property type="match status" value="1"/>
</dbReference>
<sequence>MSGIYTGLQARIKSINSLADFVPCSAHSLNLVGKNAASCCHDANEFFRLLQNLYSFFTISTHRWKILNVSLKVFPKLGGQALTTISEDKSVNVSTCCEAKVEIYQSLIGFVHDIRCDDMFNDYKARAIEKCGISSLNTKANRKKKRKRFFDEGNSEENVIEDEFENFKVNTYFMILDQIKSDLEKRKIAYDNLTSNYLRNNNLVEVYPYIDIALRMILCTPATNYSAEQSFSTLKRVKSYLRSTMKEERLNALATLNIESEITRELDYKDIIEEFANKQCREAIERRTEARIRMIHDPSKNVEEFTEIKKMASKILRQDKRAVEKELIQKIEEHRLNLRLFFKNCRSIKEDVKAQTRRVKDHDGNLIMKRASFKSFKNILRIF</sequence>
<proteinExistence type="predicted"/>
<dbReference type="OrthoDB" id="6779073at2759"/>
<name>A0A6G0TAD5_APHGL</name>
<dbReference type="InterPro" id="IPR012337">
    <property type="entry name" value="RNaseH-like_sf"/>
</dbReference>
<keyword evidence="3" id="KW-1185">Reference proteome</keyword>
<dbReference type="Proteomes" id="UP000475862">
    <property type="component" value="Unassembled WGS sequence"/>
</dbReference>
<dbReference type="InterPro" id="IPR008906">
    <property type="entry name" value="HATC_C_dom"/>
</dbReference>
<evidence type="ECO:0000313" key="3">
    <source>
        <dbReference type="Proteomes" id="UP000475862"/>
    </source>
</evidence>
<dbReference type="EMBL" id="VYZN01000046">
    <property type="protein sequence ID" value="KAE9529170.1"/>
    <property type="molecule type" value="Genomic_DNA"/>
</dbReference>
<feature type="domain" description="HAT C-terminal dimerisation" evidence="1">
    <location>
        <begin position="206"/>
        <end position="261"/>
    </location>
</feature>
<dbReference type="PANTHER" id="PTHR45749:SF23">
    <property type="entry name" value="ZINC FINGER MYM-TYPE PROTEIN 1-LIKE"/>
    <property type="match status" value="1"/>
</dbReference>
<protein>
    <recommendedName>
        <fullName evidence="1">HAT C-terminal dimerisation domain-containing protein</fullName>
    </recommendedName>
</protein>
<organism evidence="2 3">
    <name type="scientific">Aphis glycines</name>
    <name type="common">Soybean aphid</name>
    <dbReference type="NCBI Taxonomy" id="307491"/>
    <lineage>
        <taxon>Eukaryota</taxon>
        <taxon>Metazoa</taxon>
        <taxon>Ecdysozoa</taxon>
        <taxon>Arthropoda</taxon>
        <taxon>Hexapoda</taxon>
        <taxon>Insecta</taxon>
        <taxon>Pterygota</taxon>
        <taxon>Neoptera</taxon>
        <taxon>Paraneoptera</taxon>
        <taxon>Hemiptera</taxon>
        <taxon>Sternorrhyncha</taxon>
        <taxon>Aphidomorpha</taxon>
        <taxon>Aphidoidea</taxon>
        <taxon>Aphididae</taxon>
        <taxon>Aphidini</taxon>
        <taxon>Aphis</taxon>
        <taxon>Aphis</taxon>
    </lineage>
</organism>
<reference evidence="2 3" key="1">
    <citation type="submission" date="2019-08" db="EMBL/GenBank/DDBJ databases">
        <title>The genome of the soybean aphid Biotype 1, its phylome, world population structure and adaptation to the North American continent.</title>
        <authorList>
            <person name="Giordano R."/>
            <person name="Donthu R.K."/>
            <person name="Hernandez A.G."/>
            <person name="Wright C.L."/>
            <person name="Zimin A.V."/>
        </authorList>
    </citation>
    <scope>NUCLEOTIDE SEQUENCE [LARGE SCALE GENOMIC DNA]</scope>
    <source>
        <tissue evidence="2">Whole aphids</tissue>
    </source>
</reference>
<comment type="caution">
    <text evidence="2">The sequence shown here is derived from an EMBL/GenBank/DDBJ whole genome shotgun (WGS) entry which is preliminary data.</text>
</comment>
<gene>
    <name evidence="2" type="ORF">AGLY_011966</name>
</gene>
<dbReference type="AlphaFoldDB" id="A0A6G0TAD5"/>